<dbReference type="Gene3D" id="1.10.10.10">
    <property type="entry name" value="Winged helix-like DNA-binding domain superfamily/Winged helix DNA-binding domain"/>
    <property type="match status" value="1"/>
</dbReference>
<evidence type="ECO:0000313" key="3">
    <source>
        <dbReference type="Proteomes" id="UP001589818"/>
    </source>
</evidence>
<dbReference type="InterPro" id="IPR036388">
    <property type="entry name" value="WH-like_DNA-bd_sf"/>
</dbReference>
<sequence length="176" mass="21162">MSLQIFILGMLCEDYHHPYDIKKMFKRIKLEEVLKISDGTLYYNFDVLLKKQYIEKIEIIRDEHRPDKTTYGITDKGREALQQEIYNSFKRFTDIKSLYAPLTFLKHADKDKISFLLEESIEKLRKKINKNHDGWNSLLQKPQETVQFIYEHALNRMELDAQWLEKLLTWIRSSST</sequence>
<feature type="domain" description="Transcription regulator PadR N-terminal" evidence="1">
    <location>
        <begin position="7"/>
        <end position="83"/>
    </location>
</feature>
<name>A0ABV6JL30_9BACL</name>
<dbReference type="PANTHER" id="PTHR43252">
    <property type="entry name" value="TRANSCRIPTIONAL REGULATOR YQJI"/>
    <property type="match status" value="1"/>
</dbReference>
<reference evidence="2 3" key="1">
    <citation type="submission" date="2024-09" db="EMBL/GenBank/DDBJ databases">
        <authorList>
            <person name="Sun Q."/>
            <person name="Mori K."/>
        </authorList>
    </citation>
    <scope>NUCLEOTIDE SEQUENCE [LARGE SCALE GENOMIC DNA]</scope>
    <source>
        <strain evidence="2 3">CCM 4839</strain>
    </source>
</reference>
<dbReference type="EMBL" id="JBHLVF010000064">
    <property type="protein sequence ID" value="MFC0396616.1"/>
    <property type="molecule type" value="Genomic_DNA"/>
</dbReference>
<dbReference type="Pfam" id="PF03551">
    <property type="entry name" value="PadR"/>
    <property type="match status" value="1"/>
</dbReference>
<dbReference type="PANTHER" id="PTHR43252:SF7">
    <property type="entry name" value="TRANSCRIPTIONAL REGULATOR YQJI"/>
    <property type="match status" value="1"/>
</dbReference>
<dbReference type="InterPro" id="IPR036390">
    <property type="entry name" value="WH_DNA-bd_sf"/>
</dbReference>
<keyword evidence="3" id="KW-1185">Reference proteome</keyword>
<comment type="caution">
    <text evidence="2">The sequence shown here is derived from an EMBL/GenBank/DDBJ whole genome shotgun (WGS) entry which is preliminary data.</text>
</comment>
<dbReference type="RefSeq" id="WP_204821302.1">
    <property type="nucleotide sequence ID" value="NZ_JANHOF010000012.1"/>
</dbReference>
<dbReference type="InterPro" id="IPR005149">
    <property type="entry name" value="Tscrpt_reg_PadR_N"/>
</dbReference>
<accession>A0ABV6JL30</accession>
<organism evidence="2 3">
    <name type="scientific">Paenibacillus mendelii</name>
    <dbReference type="NCBI Taxonomy" id="206163"/>
    <lineage>
        <taxon>Bacteria</taxon>
        <taxon>Bacillati</taxon>
        <taxon>Bacillota</taxon>
        <taxon>Bacilli</taxon>
        <taxon>Bacillales</taxon>
        <taxon>Paenibacillaceae</taxon>
        <taxon>Paenibacillus</taxon>
    </lineage>
</organism>
<dbReference type="Proteomes" id="UP001589818">
    <property type="component" value="Unassembled WGS sequence"/>
</dbReference>
<evidence type="ECO:0000313" key="2">
    <source>
        <dbReference type="EMBL" id="MFC0396616.1"/>
    </source>
</evidence>
<proteinExistence type="predicted"/>
<protein>
    <submittedName>
        <fullName evidence="2">PadR family transcriptional regulator</fullName>
    </submittedName>
</protein>
<gene>
    <name evidence="2" type="ORF">ACFFJ8_35370</name>
</gene>
<dbReference type="SUPFAM" id="SSF46785">
    <property type="entry name" value="Winged helix' DNA-binding domain"/>
    <property type="match status" value="1"/>
</dbReference>
<evidence type="ECO:0000259" key="1">
    <source>
        <dbReference type="Pfam" id="PF03551"/>
    </source>
</evidence>